<dbReference type="AlphaFoldDB" id="A0A9W8TK49"/>
<reference evidence="4" key="1">
    <citation type="submission" date="2022-07" db="EMBL/GenBank/DDBJ databases">
        <title>Genome Sequence of Xylaria arbuscula.</title>
        <authorList>
            <person name="Buettner E."/>
        </authorList>
    </citation>
    <scope>NUCLEOTIDE SEQUENCE</scope>
    <source>
        <strain evidence="4">VT107</strain>
    </source>
</reference>
<dbReference type="InterPro" id="IPR036770">
    <property type="entry name" value="Ankyrin_rpt-contain_sf"/>
</dbReference>
<evidence type="ECO:0000256" key="3">
    <source>
        <dbReference type="PROSITE-ProRule" id="PRU00023"/>
    </source>
</evidence>
<proteinExistence type="predicted"/>
<dbReference type="PROSITE" id="PS50088">
    <property type="entry name" value="ANK_REPEAT"/>
    <property type="match status" value="2"/>
</dbReference>
<evidence type="ECO:0000313" key="4">
    <source>
        <dbReference type="EMBL" id="KAJ3563667.1"/>
    </source>
</evidence>
<feature type="repeat" description="ANK" evidence="3">
    <location>
        <begin position="120"/>
        <end position="140"/>
    </location>
</feature>
<dbReference type="SMART" id="SM00248">
    <property type="entry name" value="ANK"/>
    <property type="match status" value="6"/>
</dbReference>
<keyword evidence="2 3" id="KW-0040">ANK repeat</keyword>
<keyword evidence="5" id="KW-1185">Reference proteome</keyword>
<dbReference type="Pfam" id="PF12796">
    <property type="entry name" value="Ank_2"/>
    <property type="match status" value="2"/>
</dbReference>
<comment type="caution">
    <text evidence="4">The sequence shown here is derived from an EMBL/GenBank/DDBJ whole genome shotgun (WGS) entry which is preliminary data.</text>
</comment>
<dbReference type="Gene3D" id="1.25.40.20">
    <property type="entry name" value="Ankyrin repeat-containing domain"/>
    <property type="match status" value="2"/>
</dbReference>
<name>A0A9W8TK49_9PEZI</name>
<dbReference type="PANTHER" id="PTHR24198:SF165">
    <property type="entry name" value="ANKYRIN REPEAT-CONTAINING PROTEIN-RELATED"/>
    <property type="match status" value="1"/>
</dbReference>
<dbReference type="PROSITE" id="PS50297">
    <property type="entry name" value="ANK_REP_REGION"/>
    <property type="match status" value="2"/>
</dbReference>
<dbReference type="EMBL" id="JANPWZ010001725">
    <property type="protein sequence ID" value="KAJ3563667.1"/>
    <property type="molecule type" value="Genomic_DNA"/>
</dbReference>
<dbReference type="VEuPathDB" id="FungiDB:F4678DRAFT_477580"/>
<accession>A0A9W8TK49</accession>
<gene>
    <name evidence="4" type="ORF">NPX13_g8118</name>
</gene>
<organism evidence="4 5">
    <name type="scientific">Xylaria arbuscula</name>
    <dbReference type="NCBI Taxonomy" id="114810"/>
    <lineage>
        <taxon>Eukaryota</taxon>
        <taxon>Fungi</taxon>
        <taxon>Dikarya</taxon>
        <taxon>Ascomycota</taxon>
        <taxon>Pezizomycotina</taxon>
        <taxon>Sordariomycetes</taxon>
        <taxon>Xylariomycetidae</taxon>
        <taxon>Xylariales</taxon>
        <taxon>Xylariaceae</taxon>
        <taxon>Xylaria</taxon>
    </lineage>
</organism>
<dbReference type="Proteomes" id="UP001148614">
    <property type="component" value="Unassembled WGS sequence"/>
</dbReference>
<dbReference type="PANTHER" id="PTHR24198">
    <property type="entry name" value="ANKYRIN REPEAT AND PROTEIN KINASE DOMAIN-CONTAINING PROTEIN"/>
    <property type="match status" value="1"/>
</dbReference>
<dbReference type="InterPro" id="IPR002110">
    <property type="entry name" value="Ankyrin_rpt"/>
</dbReference>
<dbReference type="SUPFAM" id="SSF48403">
    <property type="entry name" value="Ankyrin repeat"/>
    <property type="match status" value="1"/>
</dbReference>
<feature type="repeat" description="ANK" evidence="3">
    <location>
        <begin position="57"/>
        <end position="86"/>
    </location>
</feature>
<sequence>MLQFPSEIHGMIAEQCTQKDIASVARNAINAGADIQHNIQYDVSFYHDNYEPLVLFTPLHIAVWNGNFSSVACLIQNGADLNSQSCSFDLTPLMLALLRYREAIALDLLDHGAALTTSSLGDTPLHLACERNMLDVIKYLGDTPLLCAIDSDYAKTEVITYLCAHGADPTLPIAKFNNTVLHLAASRNLLDITKYLVQNKGMDLNSKDTWGNTPLLSAIYSTCAEKEVISYLYVHGADPTYSTRSGEDITTPLQVTIDSRSWGIAEQLIRDGVDPSEIPIPLAESLANTDMLGTDGLQEFLAFIDSLKNATDIYTDTFDRLASQTDEYCKGAKLLLRKGCINISNRTSRWMSKAMSPSSGSSTTTALLLQYGAQIPDSELGKILHLINQILLCYNKRLEKRITNLCTAGEVVKVNDVELRLWRYALPACVEHCRDWTAFADDMYSPDLGNLGKKKVTNIEKTSDGGGGCAFQAREKVPRKLE</sequence>
<evidence type="ECO:0000313" key="5">
    <source>
        <dbReference type="Proteomes" id="UP001148614"/>
    </source>
</evidence>
<keyword evidence="1" id="KW-0677">Repeat</keyword>
<protein>
    <submittedName>
        <fullName evidence="4">Uncharacterized protein</fullName>
    </submittedName>
</protein>
<evidence type="ECO:0000256" key="1">
    <source>
        <dbReference type="ARBA" id="ARBA00022737"/>
    </source>
</evidence>
<evidence type="ECO:0000256" key="2">
    <source>
        <dbReference type="ARBA" id="ARBA00023043"/>
    </source>
</evidence>